<proteinExistence type="predicted"/>
<keyword evidence="2" id="KW-1185">Reference proteome</keyword>
<comment type="caution">
    <text evidence="1">The sequence shown here is derived from an EMBL/GenBank/DDBJ whole genome shotgun (WGS) entry which is preliminary data.</text>
</comment>
<name>A0ABW2T5I0_9ACTN</name>
<evidence type="ECO:0000313" key="2">
    <source>
        <dbReference type="Proteomes" id="UP001596514"/>
    </source>
</evidence>
<dbReference type="Proteomes" id="UP001596514">
    <property type="component" value="Unassembled WGS sequence"/>
</dbReference>
<dbReference type="EMBL" id="JBHTEE010000001">
    <property type="protein sequence ID" value="MFC7603679.1"/>
    <property type="molecule type" value="Genomic_DNA"/>
</dbReference>
<sequence length="169" mass="17989">MATVWQYFAPEEAQFAASGFPAFKVFAGTNFPVSGLAYDGAGTTAERAFWKFEPTNYGSGNPTCDVIWYADTGTSNAVVWEAALAAITPDTDTQDVETKAFATATTVTDTHLGTTGQRLHKATITISNLDSIAAGDEVWLRISRLPGNAADTMTADAILTSVRLSYSDT</sequence>
<evidence type="ECO:0000313" key="1">
    <source>
        <dbReference type="EMBL" id="MFC7603679.1"/>
    </source>
</evidence>
<dbReference type="RefSeq" id="WP_343981992.1">
    <property type="nucleotide sequence ID" value="NZ_BAAAGK010000233.1"/>
</dbReference>
<organism evidence="1 2">
    <name type="scientific">Streptosporangium amethystogenes subsp. fukuiense</name>
    <dbReference type="NCBI Taxonomy" id="698418"/>
    <lineage>
        <taxon>Bacteria</taxon>
        <taxon>Bacillati</taxon>
        <taxon>Actinomycetota</taxon>
        <taxon>Actinomycetes</taxon>
        <taxon>Streptosporangiales</taxon>
        <taxon>Streptosporangiaceae</taxon>
        <taxon>Streptosporangium</taxon>
    </lineage>
</organism>
<gene>
    <name evidence="1" type="ORF">ACFQVD_26550</name>
</gene>
<protein>
    <submittedName>
        <fullName evidence="1">Uncharacterized protein</fullName>
    </submittedName>
</protein>
<reference evidence="2" key="1">
    <citation type="journal article" date="2019" name="Int. J. Syst. Evol. Microbiol.">
        <title>The Global Catalogue of Microorganisms (GCM) 10K type strain sequencing project: providing services to taxonomists for standard genome sequencing and annotation.</title>
        <authorList>
            <consortium name="The Broad Institute Genomics Platform"/>
            <consortium name="The Broad Institute Genome Sequencing Center for Infectious Disease"/>
            <person name="Wu L."/>
            <person name="Ma J."/>
        </authorList>
    </citation>
    <scope>NUCLEOTIDE SEQUENCE [LARGE SCALE GENOMIC DNA]</scope>
    <source>
        <strain evidence="2">JCM 10083</strain>
    </source>
</reference>
<accession>A0ABW2T5I0</accession>